<evidence type="ECO:0000256" key="7">
    <source>
        <dbReference type="ARBA" id="ARBA00023130"/>
    </source>
</evidence>
<evidence type="ECO:0000256" key="8">
    <source>
        <dbReference type="ARBA" id="ARBA00023136"/>
    </source>
</evidence>
<dbReference type="EMBL" id="JAICCE010000018">
    <property type="protein sequence ID" value="KAG9265017.1"/>
    <property type="molecule type" value="Genomic_DNA"/>
</dbReference>
<feature type="region of interest" description="Disordered" evidence="12">
    <location>
        <begin position="323"/>
        <end position="350"/>
    </location>
</feature>
<dbReference type="PRINTS" id="PR00237">
    <property type="entry name" value="GPCRRHODOPSN"/>
</dbReference>
<keyword evidence="11" id="KW-0807">Transducer</keyword>
<evidence type="ECO:0000256" key="9">
    <source>
        <dbReference type="ARBA" id="ARBA00023157"/>
    </source>
</evidence>
<dbReference type="PANTHER" id="PTHR24231:SF48">
    <property type="entry name" value="G-PROTEIN COUPLED RECEPTORS FAMILY 1 PROFILE DOMAIN-CONTAINING PROTEIN"/>
    <property type="match status" value="1"/>
</dbReference>
<feature type="transmembrane region" description="Helical" evidence="13">
    <location>
        <begin position="104"/>
        <end position="129"/>
    </location>
</feature>
<dbReference type="GO" id="GO:0005886">
    <property type="term" value="C:plasma membrane"/>
    <property type="evidence" value="ECO:0007669"/>
    <property type="project" value="UniProtKB-SubCell"/>
</dbReference>
<dbReference type="GO" id="GO:0004930">
    <property type="term" value="F:G protein-coupled receptor activity"/>
    <property type="evidence" value="ECO:0007669"/>
    <property type="project" value="UniProtKB-KW"/>
</dbReference>
<evidence type="ECO:0000256" key="4">
    <source>
        <dbReference type="ARBA" id="ARBA00022859"/>
    </source>
</evidence>
<accession>A0A8T2L295</accession>
<comment type="caution">
    <text evidence="15">The sequence shown here is derived from an EMBL/GenBank/DDBJ whole genome shotgun (WGS) entry which is preliminary data.</text>
</comment>
<organism evidence="15 16">
    <name type="scientific">Astyanax mexicanus</name>
    <name type="common">Blind cave fish</name>
    <name type="synonym">Astyanax fasciatus mexicanus</name>
    <dbReference type="NCBI Taxonomy" id="7994"/>
    <lineage>
        <taxon>Eukaryota</taxon>
        <taxon>Metazoa</taxon>
        <taxon>Chordata</taxon>
        <taxon>Craniata</taxon>
        <taxon>Vertebrata</taxon>
        <taxon>Euteleostomi</taxon>
        <taxon>Actinopterygii</taxon>
        <taxon>Neopterygii</taxon>
        <taxon>Teleostei</taxon>
        <taxon>Ostariophysi</taxon>
        <taxon>Characiformes</taxon>
        <taxon>Characoidei</taxon>
        <taxon>Acestrorhamphidae</taxon>
        <taxon>Acestrorhamphinae</taxon>
        <taxon>Astyanax</taxon>
    </lineage>
</organism>
<dbReference type="PRINTS" id="PR01157">
    <property type="entry name" value="P2YPURNOCPTR"/>
</dbReference>
<keyword evidence="7" id="KW-1064">Adaptive immunity</keyword>
<name>A0A8T2L295_ASTMX</name>
<dbReference type="AlphaFoldDB" id="A0A8T2L295"/>
<keyword evidence="2" id="KW-1003">Cell membrane</keyword>
<evidence type="ECO:0000256" key="10">
    <source>
        <dbReference type="ARBA" id="ARBA00023170"/>
    </source>
</evidence>
<keyword evidence="5 13" id="KW-1133">Transmembrane helix</keyword>
<evidence type="ECO:0000256" key="11">
    <source>
        <dbReference type="ARBA" id="ARBA00023224"/>
    </source>
</evidence>
<keyword evidence="9" id="KW-1015">Disulfide bond</keyword>
<dbReference type="InterPro" id="IPR017452">
    <property type="entry name" value="GPCR_Rhodpsn_7TM"/>
</dbReference>
<dbReference type="FunFam" id="1.20.1070.10:FF:000017">
    <property type="entry name" value="lysophosphatidic acid receptor 4"/>
    <property type="match status" value="1"/>
</dbReference>
<keyword evidence="4" id="KW-0391">Immunity</keyword>
<evidence type="ECO:0000256" key="12">
    <source>
        <dbReference type="SAM" id="MobiDB-lite"/>
    </source>
</evidence>
<dbReference type="PROSITE" id="PS50262">
    <property type="entry name" value="G_PROTEIN_RECEP_F1_2"/>
    <property type="match status" value="1"/>
</dbReference>
<feature type="transmembrane region" description="Helical" evidence="13">
    <location>
        <begin position="286"/>
        <end position="311"/>
    </location>
</feature>
<dbReference type="CTD" id="563111"/>
<keyword evidence="8 13" id="KW-0472">Membrane</keyword>
<dbReference type="Gene3D" id="1.20.1070.10">
    <property type="entry name" value="Rhodopsin 7-helix transmembrane proteins"/>
    <property type="match status" value="1"/>
</dbReference>
<comment type="subcellular location">
    <subcellularLocation>
        <location evidence="1">Cell membrane</location>
        <topology evidence="1">Multi-pass membrane protein</topology>
    </subcellularLocation>
</comment>
<evidence type="ECO:0000256" key="6">
    <source>
        <dbReference type="ARBA" id="ARBA00023040"/>
    </source>
</evidence>
<dbReference type="Proteomes" id="UP000752171">
    <property type="component" value="Unassembled WGS sequence"/>
</dbReference>
<keyword evidence="6" id="KW-0297">G-protein coupled receptor</keyword>
<feature type="compositionally biased region" description="Basic residues" evidence="12">
    <location>
        <begin position="323"/>
        <end position="336"/>
    </location>
</feature>
<dbReference type="OrthoDB" id="9990906at2759"/>
<dbReference type="InterPro" id="IPR000276">
    <property type="entry name" value="GPCR_Rhodpsn"/>
</dbReference>
<proteinExistence type="predicted"/>
<dbReference type="GO" id="GO:0002250">
    <property type="term" value="P:adaptive immune response"/>
    <property type="evidence" value="ECO:0007669"/>
    <property type="project" value="UniProtKB-KW"/>
</dbReference>
<evidence type="ECO:0000256" key="2">
    <source>
        <dbReference type="ARBA" id="ARBA00022475"/>
    </source>
</evidence>
<evidence type="ECO:0000256" key="1">
    <source>
        <dbReference type="ARBA" id="ARBA00004651"/>
    </source>
</evidence>
<gene>
    <name evidence="15" type="primary">CYSLTR2</name>
    <name evidence="15" type="ORF">AMEX_G21370</name>
</gene>
<evidence type="ECO:0000256" key="5">
    <source>
        <dbReference type="ARBA" id="ARBA00022989"/>
    </source>
</evidence>
<protein>
    <submittedName>
        <fullName evidence="15">Cysteinyl leukotriene receptor 2</fullName>
    </submittedName>
</protein>
<dbReference type="GeneID" id="103035895"/>
<feature type="transmembrane region" description="Helical" evidence="13">
    <location>
        <begin position="193"/>
        <end position="213"/>
    </location>
</feature>
<reference evidence="15 16" key="1">
    <citation type="submission" date="2021-07" db="EMBL/GenBank/DDBJ databases">
        <authorList>
            <person name="Imarazene B."/>
            <person name="Zahm M."/>
            <person name="Klopp C."/>
            <person name="Cabau C."/>
            <person name="Beille S."/>
            <person name="Jouanno E."/>
            <person name="Castinel A."/>
            <person name="Lluch J."/>
            <person name="Gil L."/>
            <person name="Kuchtly C."/>
            <person name="Lopez Roques C."/>
            <person name="Donnadieu C."/>
            <person name="Parrinello H."/>
            <person name="Journot L."/>
            <person name="Du K."/>
            <person name="Schartl M."/>
            <person name="Retaux S."/>
            <person name="Guiguen Y."/>
        </authorList>
    </citation>
    <scope>NUCLEOTIDE SEQUENCE [LARGE SCALE GENOMIC DNA]</scope>
    <source>
        <strain evidence="15">Pach_M1</strain>
        <tissue evidence="15">Testis</tissue>
    </source>
</reference>
<dbReference type="Pfam" id="PF00001">
    <property type="entry name" value="7tm_1"/>
    <property type="match status" value="1"/>
</dbReference>
<feature type="transmembrane region" description="Helical" evidence="13">
    <location>
        <begin position="28"/>
        <end position="51"/>
    </location>
</feature>
<keyword evidence="3 13" id="KW-0812">Transmembrane</keyword>
<evidence type="ECO:0000313" key="15">
    <source>
        <dbReference type="EMBL" id="KAG9265017.1"/>
    </source>
</evidence>
<sequence>MTKPCLNFTVTVECNCSVGAFKRSVYPAAYLSIFLLGLTANLVSLCFFIGVRRTMKSFSPVNLFMLNLLISDLMLVCSLPFRAVYYLMNSHWVFGDVVCRFMGFVFYINLYGSVYFLMVLSIVRFVAIIKPYTYMYLQNSRGAVVVCVFVWLFVSLASIPLLDAGTSQDASGHIKCLELDPSLVKTIITLNKGALGVGFVLPFTVISFCYIIVAGKLYHLKRVQGKKAPHYKKSCALVVIVLLIFLVCFLPYHIVRTVFLDAEREVNDKGYGDSCQRIARIRKAAVVTLCLAACNSFLDPLLYFFVGENFWSYWQKKRRRTNSRRINHRKKQLKKTVRAEIPDAGAQNDS</sequence>
<dbReference type="OMA" id="NSSNWIF"/>
<evidence type="ECO:0000259" key="14">
    <source>
        <dbReference type="PROSITE" id="PS50262"/>
    </source>
</evidence>
<feature type="transmembrane region" description="Helical" evidence="13">
    <location>
        <begin position="63"/>
        <end position="84"/>
    </location>
</feature>
<feature type="domain" description="G-protein coupled receptors family 1 profile" evidence="14">
    <location>
        <begin position="40"/>
        <end position="303"/>
    </location>
</feature>
<feature type="transmembrane region" description="Helical" evidence="13">
    <location>
        <begin position="141"/>
        <end position="162"/>
    </location>
</feature>
<dbReference type="PANTHER" id="PTHR24231">
    <property type="entry name" value="PURINOCEPTOR-RELATED G-PROTEIN COUPLED RECEPTOR"/>
    <property type="match status" value="1"/>
</dbReference>
<evidence type="ECO:0000256" key="3">
    <source>
        <dbReference type="ARBA" id="ARBA00022692"/>
    </source>
</evidence>
<dbReference type="KEGG" id="amex:103035895"/>
<feature type="transmembrane region" description="Helical" evidence="13">
    <location>
        <begin position="234"/>
        <end position="254"/>
    </location>
</feature>
<evidence type="ECO:0000313" key="16">
    <source>
        <dbReference type="Proteomes" id="UP000752171"/>
    </source>
</evidence>
<dbReference type="SUPFAM" id="SSF81321">
    <property type="entry name" value="Family A G protein-coupled receptor-like"/>
    <property type="match status" value="1"/>
</dbReference>
<keyword evidence="10 15" id="KW-0675">Receptor</keyword>
<evidence type="ECO:0000256" key="13">
    <source>
        <dbReference type="SAM" id="Phobius"/>
    </source>
</evidence>